<name>A0ABV4EGK6_BREEP</name>
<dbReference type="RefSeq" id="WP_370035034.1">
    <property type="nucleotide sequence ID" value="NZ_JBGBYS010000002.1"/>
</dbReference>
<dbReference type="EMBL" id="JBGBYS010000002">
    <property type="protein sequence ID" value="MEY9257650.1"/>
    <property type="molecule type" value="Genomic_DNA"/>
</dbReference>
<dbReference type="GO" id="GO:0003677">
    <property type="term" value="F:DNA binding"/>
    <property type="evidence" value="ECO:0007669"/>
    <property type="project" value="UniProtKB-KW"/>
</dbReference>
<accession>A0ABV4EGK6</accession>
<evidence type="ECO:0000259" key="2">
    <source>
        <dbReference type="SMART" id="SM00421"/>
    </source>
</evidence>
<dbReference type="SMART" id="SM00421">
    <property type="entry name" value="HTH_LUXR"/>
    <property type="match status" value="1"/>
</dbReference>
<comment type="caution">
    <text evidence="3">The sequence shown here is derived from an EMBL/GenBank/DDBJ whole genome shotgun (WGS) entry which is preliminary data.</text>
</comment>
<evidence type="ECO:0000256" key="1">
    <source>
        <dbReference type="SAM" id="MobiDB-lite"/>
    </source>
</evidence>
<keyword evidence="3" id="KW-0238">DNA-binding</keyword>
<protein>
    <submittedName>
        <fullName evidence="3">DNA-binding CsgD family transcriptional regulator</fullName>
    </submittedName>
</protein>
<dbReference type="SUPFAM" id="SSF46894">
    <property type="entry name" value="C-terminal effector domain of the bipartite response regulators"/>
    <property type="match status" value="1"/>
</dbReference>
<dbReference type="Proteomes" id="UP001565435">
    <property type="component" value="Unassembled WGS sequence"/>
</dbReference>
<dbReference type="InterPro" id="IPR000792">
    <property type="entry name" value="Tscrpt_reg_LuxR_C"/>
</dbReference>
<evidence type="ECO:0000313" key="3">
    <source>
        <dbReference type="EMBL" id="MEY9257650.1"/>
    </source>
</evidence>
<gene>
    <name evidence="3" type="ORF">ABH903_000660</name>
</gene>
<reference evidence="3 4" key="1">
    <citation type="submission" date="2024-07" db="EMBL/GenBank/DDBJ databases">
        <title>Mealworm larvae gut microbial communities from Newark, Delaware, USA.</title>
        <authorList>
            <person name="Blenner M."/>
        </authorList>
    </citation>
    <scope>NUCLEOTIDE SEQUENCE [LARGE SCALE GENOMIC DNA]</scope>
    <source>
        <strain evidence="3 4">UD i117</strain>
    </source>
</reference>
<evidence type="ECO:0000313" key="4">
    <source>
        <dbReference type="Proteomes" id="UP001565435"/>
    </source>
</evidence>
<proteinExistence type="predicted"/>
<organism evidence="3 4">
    <name type="scientific">Brevibacterium epidermidis</name>
    <dbReference type="NCBI Taxonomy" id="1698"/>
    <lineage>
        <taxon>Bacteria</taxon>
        <taxon>Bacillati</taxon>
        <taxon>Actinomycetota</taxon>
        <taxon>Actinomycetes</taxon>
        <taxon>Micrococcales</taxon>
        <taxon>Brevibacteriaceae</taxon>
        <taxon>Brevibacterium</taxon>
    </lineage>
</organism>
<dbReference type="InterPro" id="IPR036388">
    <property type="entry name" value="WH-like_DNA-bd_sf"/>
</dbReference>
<keyword evidence="4" id="KW-1185">Reference proteome</keyword>
<feature type="region of interest" description="Disordered" evidence="1">
    <location>
        <begin position="1"/>
        <end position="22"/>
    </location>
</feature>
<sequence length="774" mass="84036">MLIDDSTGADYGAASDPALDREREQHVARSFSGFSEALGSEHKLTTGQLRQLYDVCAGRLDLAGVVAEVSRTQEPPRDLTDSSFLDYIATLAPEPELELSEGDRCAAVMLSHLNEFSHRTALQVIAALPDAAKGAGARDRDNVLMRLRMTGVVLTDESGQFKVPALLAAVLRLNFEQDPNSDDLALALLETLLDLVEHAPPIDLLVLSDVLSLARRFRSWRTLVKLQESFGLSLYLMVPKASSSAFSGLPADAISAEPTLEYFAQTAALLIDHLGESFGADAARTALADITGPGQLGDRFPGPNLEAPSRSRSSVFTAVPRMARTAQSSSSAQNSTPVVGQSLDYFEVLERIVSCANSGQHVEASGIGLEWSAGSKGSRALLVVRFLTAVSLFHSGQDHRALSILHRIEAAAVGSHVPGDFLLPAVMAWSALVGATSGDSETADEYLARLDNGDWFPLILDELVRPPLLIARALRALALLDVDTARTEYAALVEFPELRSLWVFLPIIGRMVAVMSVPSESGLLFANDSVEQRQSGLRVSAAGKDLMISSRSLVFIALGQLRWAELELEKMRLESGERIVLMVRIELAAGRFSDANSLADTWFYHQCLTPTLRSELAAIKAAALLRMEKLDEAIDEFETAIELCSWAGSLLPLALLPHDDRKELIELSSRSDAWDQIVASLDGHFRNKEELMKRLLTVSAAPFRNASFPQLNSAEAQLLEYLATGYSIAQISQESHQVTGTVKNRLSALYRKFGVSGKNEVLARARSMGFIAPT</sequence>
<dbReference type="Gene3D" id="1.10.10.10">
    <property type="entry name" value="Winged helix-like DNA-binding domain superfamily/Winged helix DNA-binding domain"/>
    <property type="match status" value="1"/>
</dbReference>
<dbReference type="InterPro" id="IPR016032">
    <property type="entry name" value="Sig_transdc_resp-reg_C-effctor"/>
</dbReference>
<feature type="domain" description="HTH luxR-type" evidence="2">
    <location>
        <begin position="708"/>
        <end position="765"/>
    </location>
</feature>